<dbReference type="EC" id="2.7.13.3" evidence="3"/>
<gene>
    <name evidence="9" type="ORF">HLB29_03260</name>
</gene>
<sequence>MSRKKAFIAAISHELKTPITVISGQLEGMIHNIGKYKDRELYLKKCYDTTQDMKFLISKMMEISRKDIFDEKSEKIEIDINGLVQNSINKHRFVYEQKNIRIITNYRNRQKIVANEEDMKTVINNIIGNAIFYSPENNTIIVTLNEKMISLSEYLVTLTVENTGVSLSKEQLKSIFEPLYRVETSRNRNTGGSGLGLYFVSQILTNHGFKYKMFSRENSTVFTIDFTPYDINYIS</sequence>
<dbReference type="RefSeq" id="WP_185623725.1">
    <property type="nucleotide sequence ID" value="NZ_JABGBW010000002.1"/>
</dbReference>
<dbReference type="PROSITE" id="PS50109">
    <property type="entry name" value="HIS_KIN"/>
    <property type="match status" value="1"/>
</dbReference>
<dbReference type="InterPro" id="IPR050351">
    <property type="entry name" value="BphY/WalK/GraS-like"/>
</dbReference>
<feature type="domain" description="Histidine kinase" evidence="8">
    <location>
        <begin position="10"/>
        <end position="230"/>
    </location>
</feature>
<evidence type="ECO:0000256" key="1">
    <source>
        <dbReference type="ARBA" id="ARBA00000085"/>
    </source>
</evidence>
<dbReference type="Pfam" id="PF00512">
    <property type="entry name" value="HisKA"/>
    <property type="match status" value="1"/>
</dbReference>
<dbReference type="InterPro" id="IPR004358">
    <property type="entry name" value="Sig_transdc_His_kin-like_C"/>
</dbReference>
<dbReference type="PRINTS" id="PR00344">
    <property type="entry name" value="BCTRLSENSOR"/>
</dbReference>
<dbReference type="PANTHER" id="PTHR45453">
    <property type="entry name" value="PHOSPHATE REGULON SENSOR PROTEIN PHOR"/>
    <property type="match status" value="1"/>
</dbReference>
<dbReference type="Gene3D" id="1.10.287.130">
    <property type="match status" value="1"/>
</dbReference>
<dbReference type="InterPro" id="IPR005467">
    <property type="entry name" value="His_kinase_dom"/>
</dbReference>
<keyword evidence="5" id="KW-0808">Transferase</keyword>
<dbReference type="Gene3D" id="3.30.565.10">
    <property type="entry name" value="Histidine kinase-like ATPase, C-terminal domain"/>
    <property type="match status" value="1"/>
</dbReference>
<comment type="subcellular location">
    <subcellularLocation>
        <location evidence="2">Membrane</location>
    </subcellularLocation>
</comment>
<dbReference type="CDD" id="cd00082">
    <property type="entry name" value="HisKA"/>
    <property type="match status" value="1"/>
</dbReference>
<dbReference type="GO" id="GO:0016301">
    <property type="term" value="F:kinase activity"/>
    <property type="evidence" value="ECO:0007669"/>
    <property type="project" value="UniProtKB-KW"/>
</dbReference>
<reference evidence="9 10" key="1">
    <citation type="submission" date="2020-05" db="EMBL/GenBank/DDBJ databases">
        <title>Draft genome of xy-202 and genomic insight in genome of the genus Peptostreptococcus.</title>
        <authorList>
            <person name="Zhang Z."/>
        </authorList>
    </citation>
    <scope>NUCLEOTIDE SEQUENCE [LARGE SCALE GENOMIC DNA]</scope>
    <source>
        <strain evidence="9 10">DSM 27025</strain>
    </source>
</reference>
<keyword evidence="7" id="KW-0902">Two-component regulatory system</keyword>
<protein>
    <recommendedName>
        <fullName evidence="3">histidine kinase</fullName>
        <ecNumber evidence="3">2.7.13.3</ecNumber>
    </recommendedName>
</protein>
<evidence type="ECO:0000256" key="3">
    <source>
        <dbReference type="ARBA" id="ARBA00012438"/>
    </source>
</evidence>
<keyword evidence="6 9" id="KW-0418">Kinase</keyword>
<comment type="caution">
    <text evidence="9">The sequence shown here is derived from an EMBL/GenBank/DDBJ whole genome shotgun (WGS) entry which is preliminary data.</text>
</comment>
<dbReference type="SUPFAM" id="SSF47384">
    <property type="entry name" value="Homodimeric domain of signal transducing histidine kinase"/>
    <property type="match status" value="1"/>
</dbReference>
<evidence type="ECO:0000256" key="7">
    <source>
        <dbReference type="ARBA" id="ARBA00023012"/>
    </source>
</evidence>
<evidence type="ECO:0000256" key="5">
    <source>
        <dbReference type="ARBA" id="ARBA00022679"/>
    </source>
</evidence>
<evidence type="ECO:0000313" key="9">
    <source>
        <dbReference type="EMBL" id="MBC2575696.1"/>
    </source>
</evidence>
<dbReference type="Proteomes" id="UP000713904">
    <property type="component" value="Unassembled WGS sequence"/>
</dbReference>
<dbReference type="PANTHER" id="PTHR45453:SF3">
    <property type="entry name" value="HISTIDINE KINASE"/>
    <property type="match status" value="1"/>
</dbReference>
<dbReference type="InterPro" id="IPR036097">
    <property type="entry name" value="HisK_dim/P_sf"/>
</dbReference>
<evidence type="ECO:0000256" key="2">
    <source>
        <dbReference type="ARBA" id="ARBA00004370"/>
    </source>
</evidence>
<organism evidence="9 10">
    <name type="scientific">Peptostreptococcus canis</name>
    <dbReference type="NCBI Taxonomy" id="1159213"/>
    <lineage>
        <taxon>Bacteria</taxon>
        <taxon>Bacillati</taxon>
        <taxon>Bacillota</taxon>
        <taxon>Clostridia</taxon>
        <taxon>Peptostreptococcales</taxon>
        <taxon>Peptostreptococcaceae</taxon>
        <taxon>Peptostreptococcus</taxon>
    </lineage>
</organism>
<dbReference type="InterPro" id="IPR036890">
    <property type="entry name" value="HATPase_C_sf"/>
</dbReference>
<dbReference type="EMBL" id="JABGBW010000002">
    <property type="protein sequence ID" value="MBC2575696.1"/>
    <property type="molecule type" value="Genomic_DNA"/>
</dbReference>
<dbReference type="SMART" id="SM00387">
    <property type="entry name" value="HATPase_c"/>
    <property type="match status" value="1"/>
</dbReference>
<dbReference type="SUPFAM" id="SSF55874">
    <property type="entry name" value="ATPase domain of HSP90 chaperone/DNA topoisomerase II/histidine kinase"/>
    <property type="match status" value="1"/>
</dbReference>
<comment type="catalytic activity">
    <reaction evidence="1">
        <text>ATP + protein L-histidine = ADP + protein N-phospho-L-histidine.</text>
        <dbReference type="EC" id="2.7.13.3"/>
    </reaction>
</comment>
<keyword evidence="4" id="KW-0597">Phosphoprotein</keyword>
<evidence type="ECO:0000313" key="10">
    <source>
        <dbReference type="Proteomes" id="UP000713904"/>
    </source>
</evidence>
<evidence type="ECO:0000256" key="6">
    <source>
        <dbReference type="ARBA" id="ARBA00022777"/>
    </source>
</evidence>
<evidence type="ECO:0000259" key="8">
    <source>
        <dbReference type="PROSITE" id="PS50109"/>
    </source>
</evidence>
<accession>A0ABR6TL28</accession>
<name>A0ABR6TL28_9FIRM</name>
<dbReference type="InterPro" id="IPR003661">
    <property type="entry name" value="HisK_dim/P_dom"/>
</dbReference>
<evidence type="ECO:0000256" key="4">
    <source>
        <dbReference type="ARBA" id="ARBA00022553"/>
    </source>
</evidence>
<proteinExistence type="predicted"/>
<dbReference type="SMART" id="SM00388">
    <property type="entry name" value="HisKA"/>
    <property type="match status" value="1"/>
</dbReference>
<dbReference type="InterPro" id="IPR003594">
    <property type="entry name" value="HATPase_dom"/>
</dbReference>
<keyword evidence="10" id="KW-1185">Reference proteome</keyword>
<dbReference type="Pfam" id="PF02518">
    <property type="entry name" value="HATPase_c"/>
    <property type="match status" value="1"/>
</dbReference>